<dbReference type="CDD" id="cd01029">
    <property type="entry name" value="TOPRIM_primases"/>
    <property type="match status" value="1"/>
</dbReference>
<reference evidence="2 3" key="1">
    <citation type="journal article" date="2011" name="J. Genet. Genomics">
        <title>Unraveling the Acidithiobacillus caldus complete genome and its central metabolisms for carbon assimilation.</title>
        <authorList>
            <person name="You X.Y."/>
            <person name="Guo X."/>
            <person name="Zheng H.J."/>
            <person name="Zhang M.J."/>
            <person name="Liu L.J."/>
            <person name="Zhu Y.Q."/>
            <person name="Zhu B."/>
            <person name="Wang S.Y."/>
            <person name="Zhao G.P."/>
            <person name="Poetsch A."/>
            <person name="Jiang C.Y."/>
            <person name="Liu S.J."/>
        </authorList>
    </citation>
    <scope>NUCLEOTIDE SEQUENCE [LARGE SCALE GENOMIC DNA]</scope>
    <source>
        <strain evidence="2 3">SM-1</strain>
    </source>
</reference>
<keyword evidence="3" id="KW-1185">Reference proteome</keyword>
<dbReference type="Proteomes" id="UP000006135">
    <property type="component" value="Chromosome"/>
</dbReference>
<dbReference type="STRING" id="990288.Atc_1986"/>
<dbReference type="Pfam" id="PF13362">
    <property type="entry name" value="Toprim_3"/>
    <property type="match status" value="1"/>
</dbReference>
<evidence type="ECO:0000313" key="2">
    <source>
        <dbReference type="EMBL" id="AEK58634.1"/>
    </source>
</evidence>
<organism evidence="2 3">
    <name type="scientific">Acidithiobacillus caldus (strain SM-1)</name>
    <dbReference type="NCBI Taxonomy" id="990288"/>
    <lineage>
        <taxon>Bacteria</taxon>
        <taxon>Pseudomonadati</taxon>
        <taxon>Pseudomonadota</taxon>
        <taxon>Acidithiobacillia</taxon>
        <taxon>Acidithiobacillales</taxon>
        <taxon>Acidithiobacillaceae</taxon>
        <taxon>Acidithiobacillus</taxon>
    </lineage>
</organism>
<dbReference type="InterPro" id="IPR034154">
    <property type="entry name" value="TOPRIM_DnaG/twinkle"/>
</dbReference>
<accession>F9ZQN4</accession>
<dbReference type="Gene3D" id="3.40.1360.10">
    <property type="match status" value="1"/>
</dbReference>
<evidence type="ECO:0000259" key="1">
    <source>
        <dbReference type="Pfam" id="PF13362"/>
    </source>
</evidence>
<dbReference type="RefSeq" id="WP_014003145.1">
    <property type="nucleotide sequence ID" value="NC_015850.1"/>
</dbReference>
<feature type="domain" description="Toprim" evidence="1">
    <location>
        <begin position="191"/>
        <end position="278"/>
    </location>
</feature>
<name>F9ZQN4_ACICS</name>
<dbReference type="InterPro" id="IPR006171">
    <property type="entry name" value="TOPRIM_dom"/>
</dbReference>
<dbReference type="OrthoDB" id="9763644at2"/>
<proteinExistence type="predicted"/>
<dbReference type="KEGG" id="acu:Atc_1986"/>
<dbReference type="HOGENOM" id="CLU_034830_1_0_6"/>
<gene>
    <name evidence="2" type="ordered locus">Atc_1986</name>
</gene>
<protein>
    <recommendedName>
        <fullName evidence="1">Toprim domain-containing protein</fullName>
    </recommendedName>
</protein>
<dbReference type="AlphaFoldDB" id="F9ZQN4"/>
<dbReference type="EMBL" id="CP002573">
    <property type="protein sequence ID" value="AEK58634.1"/>
    <property type="molecule type" value="Genomic_DNA"/>
</dbReference>
<dbReference type="GeneID" id="92931913"/>
<evidence type="ECO:0000313" key="3">
    <source>
        <dbReference type="Proteomes" id="UP000006135"/>
    </source>
</evidence>
<sequence length="280" mass="30878">MTDLLTQLLADMASVGIVPTDPGAIQFDSREIIRFHVAGDKPGTRNGWWKGYSDHPPAGIFGSWKTGAKHAWRPDQLEDAHCGPWRDRIEALKRQREAEMFCAQAEVADRARRRFMALPEALEDHPYCHKKRITPYGARQDGNLLVLAIQDWQGVIHSLQTITPSGRKMMAKGGRKKGLHIHVGGNPGGRLLICEGYATGCSLADAYQDDEIIAAIDAYNMRPVALASRARFPEREIVLAADHDETGIRCATAAAKAVHGTLLIPPEPGLDWNDYLTRGA</sequence>